<sequence>MSVIGWLVLGLIAGIIAKYLLGSRAKHGVVVTILIGIAGALAGGWAAAELFGITSTGRFFDLSTWLIAIVGSVVLLGIYYAITNRGRGSSRRSSRGRGVWGARR</sequence>
<comment type="caution">
    <text evidence="8">The sequence shown here is derived from an EMBL/GenBank/DDBJ whole genome shotgun (WGS) entry which is preliminary data.</text>
</comment>
<dbReference type="GO" id="GO:0005886">
    <property type="term" value="C:plasma membrane"/>
    <property type="evidence" value="ECO:0007669"/>
    <property type="project" value="UniProtKB-SubCell"/>
</dbReference>
<feature type="transmembrane region" description="Helical" evidence="7">
    <location>
        <begin position="62"/>
        <end position="82"/>
    </location>
</feature>
<dbReference type="EMBL" id="JACHJQ010000020">
    <property type="protein sequence ID" value="MBB4912925.1"/>
    <property type="molecule type" value="Genomic_DNA"/>
</dbReference>
<name>A0A7W7QG41_9PSEU</name>
<reference evidence="8 9" key="1">
    <citation type="submission" date="2020-08" db="EMBL/GenBank/DDBJ databases">
        <title>Genomic Encyclopedia of Type Strains, Phase III (KMG-III): the genomes of soil and plant-associated and newly described type strains.</title>
        <authorList>
            <person name="Whitman W."/>
        </authorList>
    </citation>
    <scope>NUCLEOTIDE SEQUENCE [LARGE SCALE GENOMIC DNA]</scope>
    <source>
        <strain evidence="8 9">CECT 8960</strain>
    </source>
</reference>
<evidence type="ECO:0000256" key="7">
    <source>
        <dbReference type="SAM" id="Phobius"/>
    </source>
</evidence>
<evidence type="ECO:0000313" key="9">
    <source>
        <dbReference type="Proteomes" id="UP000520767"/>
    </source>
</evidence>
<evidence type="ECO:0000313" key="8">
    <source>
        <dbReference type="EMBL" id="MBB4912925.1"/>
    </source>
</evidence>
<dbReference type="PANTHER" id="PTHR33884">
    <property type="entry name" value="UPF0410 PROTEIN YMGE"/>
    <property type="match status" value="1"/>
</dbReference>
<keyword evidence="3" id="KW-1003">Cell membrane</keyword>
<keyword evidence="9" id="KW-1185">Reference proteome</keyword>
<evidence type="ECO:0000256" key="2">
    <source>
        <dbReference type="ARBA" id="ARBA00011006"/>
    </source>
</evidence>
<comment type="subcellular location">
    <subcellularLocation>
        <location evidence="1">Cell membrane</location>
        <topology evidence="1">Multi-pass membrane protein</topology>
    </subcellularLocation>
</comment>
<comment type="similarity">
    <text evidence="2">Belongs to the UPF0410 family.</text>
</comment>
<keyword evidence="5 7" id="KW-1133">Transmembrane helix</keyword>
<evidence type="ECO:0000256" key="4">
    <source>
        <dbReference type="ARBA" id="ARBA00022692"/>
    </source>
</evidence>
<accession>A0A7W7QG41</accession>
<evidence type="ECO:0000256" key="3">
    <source>
        <dbReference type="ARBA" id="ARBA00022475"/>
    </source>
</evidence>
<dbReference type="RefSeq" id="WP_184816866.1">
    <property type="nucleotide sequence ID" value="NZ_JACHJQ010000020.1"/>
</dbReference>
<keyword evidence="6 7" id="KW-0472">Membrane</keyword>
<evidence type="ECO:0000256" key="5">
    <source>
        <dbReference type="ARBA" id="ARBA00022989"/>
    </source>
</evidence>
<dbReference type="PANTHER" id="PTHR33884:SF3">
    <property type="entry name" value="UPF0410 PROTEIN YMGE"/>
    <property type="match status" value="1"/>
</dbReference>
<keyword evidence="4 7" id="KW-0812">Transmembrane</keyword>
<evidence type="ECO:0000256" key="1">
    <source>
        <dbReference type="ARBA" id="ARBA00004651"/>
    </source>
</evidence>
<dbReference type="InterPro" id="IPR007341">
    <property type="entry name" value="Transgly_assoc"/>
</dbReference>
<proteinExistence type="inferred from homology"/>
<feature type="transmembrane region" description="Helical" evidence="7">
    <location>
        <begin position="28"/>
        <end position="47"/>
    </location>
</feature>
<evidence type="ECO:0000256" key="6">
    <source>
        <dbReference type="ARBA" id="ARBA00023136"/>
    </source>
</evidence>
<protein>
    <submittedName>
        <fullName evidence="8">Putative membrane protein YeaQ/YmgE (Transglycosylase-associated protein family)</fullName>
    </submittedName>
</protein>
<organism evidence="8 9">
    <name type="scientific">Actinophytocola algeriensis</name>
    <dbReference type="NCBI Taxonomy" id="1768010"/>
    <lineage>
        <taxon>Bacteria</taxon>
        <taxon>Bacillati</taxon>
        <taxon>Actinomycetota</taxon>
        <taxon>Actinomycetes</taxon>
        <taxon>Pseudonocardiales</taxon>
        <taxon>Pseudonocardiaceae</taxon>
    </lineage>
</organism>
<dbReference type="Pfam" id="PF04226">
    <property type="entry name" value="Transgly_assoc"/>
    <property type="match status" value="1"/>
</dbReference>
<dbReference type="AlphaFoldDB" id="A0A7W7QG41"/>
<gene>
    <name evidence="8" type="ORF">FHR82_009199</name>
</gene>
<feature type="transmembrane region" description="Helical" evidence="7">
    <location>
        <begin position="6"/>
        <end position="21"/>
    </location>
</feature>
<dbReference type="Proteomes" id="UP000520767">
    <property type="component" value="Unassembled WGS sequence"/>
</dbReference>